<evidence type="ECO:0000313" key="7">
    <source>
        <dbReference type="Proteomes" id="UP001524547"/>
    </source>
</evidence>
<keyword evidence="4" id="KW-0804">Transcription</keyword>
<dbReference type="CDD" id="cd08422">
    <property type="entry name" value="PBP2_CrgA_like"/>
    <property type="match status" value="1"/>
</dbReference>
<dbReference type="SUPFAM" id="SSF53850">
    <property type="entry name" value="Periplasmic binding protein-like II"/>
    <property type="match status" value="1"/>
</dbReference>
<protein>
    <submittedName>
        <fullName evidence="6">LysR family transcriptional regulator</fullName>
    </submittedName>
</protein>
<keyword evidence="7" id="KW-1185">Reference proteome</keyword>
<comment type="caution">
    <text evidence="6">The sequence shown here is derived from an EMBL/GenBank/DDBJ whole genome shotgun (WGS) entry which is preliminary data.</text>
</comment>
<name>A0ABT1VTR9_9PROT</name>
<dbReference type="InterPro" id="IPR000847">
    <property type="entry name" value="LysR_HTH_N"/>
</dbReference>
<dbReference type="InterPro" id="IPR058163">
    <property type="entry name" value="LysR-type_TF_proteobact-type"/>
</dbReference>
<dbReference type="PROSITE" id="PS50931">
    <property type="entry name" value="HTH_LYSR"/>
    <property type="match status" value="1"/>
</dbReference>
<comment type="similarity">
    <text evidence="1">Belongs to the LysR transcriptional regulatory family.</text>
</comment>
<dbReference type="PANTHER" id="PTHR30537:SF5">
    <property type="entry name" value="HTH-TYPE TRANSCRIPTIONAL ACTIVATOR TTDR-RELATED"/>
    <property type="match status" value="1"/>
</dbReference>
<evidence type="ECO:0000256" key="4">
    <source>
        <dbReference type="ARBA" id="ARBA00023163"/>
    </source>
</evidence>
<accession>A0ABT1VTR9</accession>
<proteinExistence type="inferred from homology"/>
<keyword evidence="2" id="KW-0805">Transcription regulation</keyword>
<dbReference type="EMBL" id="JAMZEJ010000002">
    <property type="protein sequence ID" value="MCQ8239739.1"/>
    <property type="molecule type" value="Genomic_DNA"/>
</dbReference>
<gene>
    <name evidence="6" type="ORF">NFI88_02645</name>
</gene>
<dbReference type="Gene3D" id="1.10.10.10">
    <property type="entry name" value="Winged helix-like DNA-binding domain superfamily/Winged helix DNA-binding domain"/>
    <property type="match status" value="1"/>
</dbReference>
<dbReference type="InterPro" id="IPR036388">
    <property type="entry name" value="WH-like_DNA-bd_sf"/>
</dbReference>
<dbReference type="Gene3D" id="3.40.190.290">
    <property type="match status" value="1"/>
</dbReference>
<dbReference type="Pfam" id="PF03466">
    <property type="entry name" value="LysR_substrate"/>
    <property type="match status" value="1"/>
</dbReference>
<evidence type="ECO:0000259" key="5">
    <source>
        <dbReference type="PROSITE" id="PS50931"/>
    </source>
</evidence>
<keyword evidence="3" id="KW-0238">DNA-binding</keyword>
<evidence type="ECO:0000256" key="3">
    <source>
        <dbReference type="ARBA" id="ARBA00023125"/>
    </source>
</evidence>
<dbReference type="InterPro" id="IPR036390">
    <property type="entry name" value="WH_DNA-bd_sf"/>
</dbReference>
<dbReference type="InterPro" id="IPR005119">
    <property type="entry name" value="LysR_subst-bd"/>
</dbReference>
<evidence type="ECO:0000256" key="1">
    <source>
        <dbReference type="ARBA" id="ARBA00009437"/>
    </source>
</evidence>
<feature type="domain" description="HTH lysR-type" evidence="5">
    <location>
        <begin position="1"/>
        <end position="59"/>
    </location>
</feature>
<dbReference type="Proteomes" id="UP001524547">
    <property type="component" value="Unassembled WGS sequence"/>
</dbReference>
<dbReference type="PRINTS" id="PR00039">
    <property type="entry name" value="HTHLYSR"/>
</dbReference>
<dbReference type="PANTHER" id="PTHR30537">
    <property type="entry name" value="HTH-TYPE TRANSCRIPTIONAL REGULATOR"/>
    <property type="match status" value="1"/>
</dbReference>
<dbReference type="SUPFAM" id="SSF46785">
    <property type="entry name" value="Winged helix' DNA-binding domain"/>
    <property type="match status" value="1"/>
</dbReference>
<evidence type="ECO:0000313" key="6">
    <source>
        <dbReference type="EMBL" id="MCQ8239739.1"/>
    </source>
</evidence>
<dbReference type="Pfam" id="PF00126">
    <property type="entry name" value="HTH_1"/>
    <property type="match status" value="1"/>
</dbReference>
<sequence>MDRFAAMETFVQVVDTGSFSAAARLMRVGQPAVSKTIALLERRLGVALLIRSTHGLAPTEAGQRFLDRARAAVDEAEEAELAARDAGAGLSGRLRISAATTFARLHVLPRLPRFLEENPQLEVDVLLDDHAIDLVLEGIDVALRMGVLPNSAGSARRLASGRRSVVASPAYLARAGEPRSPADLAGHQAVMHSGMAETWSFTRDGAVASVAVSGRLRVSAAEGVRAAVLADIGLAVASDWMFAPELADGTVRRLLEPWSLPPIELWAVFPAGKRTSAKARRFAAFVESAVTGLPGEP</sequence>
<evidence type="ECO:0000256" key="2">
    <source>
        <dbReference type="ARBA" id="ARBA00023015"/>
    </source>
</evidence>
<reference evidence="6 7" key="1">
    <citation type="submission" date="2022-06" db="EMBL/GenBank/DDBJ databases">
        <title>Rhizosaccharibacter gen. nov. sp. nov. KSS12, endophytic bacteria isolated from sugarcane.</title>
        <authorList>
            <person name="Pitiwittayakul N."/>
        </authorList>
    </citation>
    <scope>NUCLEOTIDE SEQUENCE [LARGE SCALE GENOMIC DNA]</scope>
    <source>
        <strain evidence="6 7">KSS12</strain>
    </source>
</reference>
<organism evidence="6 7">
    <name type="scientific">Rhizosaccharibacter radicis</name>
    <dbReference type="NCBI Taxonomy" id="2782605"/>
    <lineage>
        <taxon>Bacteria</taxon>
        <taxon>Pseudomonadati</taxon>
        <taxon>Pseudomonadota</taxon>
        <taxon>Alphaproteobacteria</taxon>
        <taxon>Acetobacterales</taxon>
        <taxon>Acetobacteraceae</taxon>
        <taxon>Rhizosaccharibacter</taxon>
    </lineage>
</organism>
<dbReference type="RefSeq" id="WP_422918490.1">
    <property type="nucleotide sequence ID" value="NZ_JAMZEJ010000002.1"/>
</dbReference>